<evidence type="ECO:0000259" key="1">
    <source>
        <dbReference type="Pfam" id="PF00754"/>
    </source>
</evidence>
<protein>
    <submittedName>
        <fullName evidence="2">F5/8 type C domain containing protein</fullName>
    </submittedName>
</protein>
<dbReference type="KEGG" id="tva:4766022"/>
<dbReference type="AlphaFoldDB" id="A2EGP0"/>
<gene>
    <name evidence="2" type="ORF">TVAG_302150</name>
</gene>
<dbReference type="EMBL" id="DS113384">
    <property type="protein sequence ID" value="EAY08128.1"/>
    <property type="molecule type" value="Genomic_DNA"/>
</dbReference>
<dbReference type="VEuPathDB" id="TrichDB:TVAGG3_0173210"/>
<dbReference type="Gene3D" id="2.60.120.260">
    <property type="entry name" value="Galactose-binding domain-like"/>
    <property type="match status" value="1"/>
</dbReference>
<dbReference type="InterPro" id="IPR000421">
    <property type="entry name" value="FA58C"/>
</dbReference>
<keyword evidence="3" id="KW-1185">Reference proteome</keyword>
<reference evidence="2" key="2">
    <citation type="journal article" date="2007" name="Science">
        <title>Draft genome sequence of the sexually transmitted pathogen Trichomonas vaginalis.</title>
        <authorList>
            <person name="Carlton J.M."/>
            <person name="Hirt R.P."/>
            <person name="Silva J.C."/>
            <person name="Delcher A.L."/>
            <person name="Schatz M."/>
            <person name="Zhao Q."/>
            <person name="Wortman J.R."/>
            <person name="Bidwell S.L."/>
            <person name="Alsmark U.C.M."/>
            <person name="Besteiro S."/>
            <person name="Sicheritz-Ponten T."/>
            <person name="Noel C.J."/>
            <person name="Dacks J.B."/>
            <person name="Foster P.G."/>
            <person name="Simillion C."/>
            <person name="Van de Peer Y."/>
            <person name="Miranda-Saavedra D."/>
            <person name="Barton G.J."/>
            <person name="Westrop G.D."/>
            <person name="Mueller S."/>
            <person name="Dessi D."/>
            <person name="Fiori P.L."/>
            <person name="Ren Q."/>
            <person name="Paulsen I."/>
            <person name="Zhang H."/>
            <person name="Bastida-Corcuera F.D."/>
            <person name="Simoes-Barbosa A."/>
            <person name="Brown M.T."/>
            <person name="Hayes R.D."/>
            <person name="Mukherjee M."/>
            <person name="Okumura C.Y."/>
            <person name="Schneider R."/>
            <person name="Smith A.J."/>
            <person name="Vanacova S."/>
            <person name="Villalvazo M."/>
            <person name="Haas B.J."/>
            <person name="Pertea M."/>
            <person name="Feldblyum T.V."/>
            <person name="Utterback T.R."/>
            <person name="Shu C.L."/>
            <person name="Osoegawa K."/>
            <person name="de Jong P.J."/>
            <person name="Hrdy I."/>
            <person name="Horvathova L."/>
            <person name="Zubacova Z."/>
            <person name="Dolezal P."/>
            <person name="Malik S.B."/>
            <person name="Logsdon J.M. Jr."/>
            <person name="Henze K."/>
            <person name="Gupta A."/>
            <person name="Wang C.C."/>
            <person name="Dunne R.L."/>
            <person name="Upcroft J.A."/>
            <person name="Upcroft P."/>
            <person name="White O."/>
            <person name="Salzberg S.L."/>
            <person name="Tang P."/>
            <person name="Chiu C.-H."/>
            <person name="Lee Y.-S."/>
            <person name="Embley T.M."/>
            <person name="Coombs G.H."/>
            <person name="Mottram J.C."/>
            <person name="Tachezy J."/>
            <person name="Fraser-Liggett C.M."/>
            <person name="Johnson P.J."/>
        </authorList>
    </citation>
    <scope>NUCLEOTIDE SEQUENCE [LARGE SCALE GENOMIC DNA]</scope>
    <source>
        <strain evidence="2">G3</strain>
    </source>
</reference>
<dbReference type="VEuPathDB" id="TrichDB:TVAG_342760"/>
<name>A2EGP0_TRIV3</name>
<sequence length="210" mass="24906">MIWPRVIGIAESGWLPKDKKNLKGFMERLRRYVELLEERGYHPYKLDMGDRQESQAPIDHLARGKKVTYNSPISPYYPAHNEAEMTNGLRGNWDFHDGVWQGFHHDDSHNYTFDVTVDLEESKEFHQVYVTWLRNHDQMIYTPQVVKISVSYDGVSWATIYEETYPWDDTAYAYLAKGFQGNASGRYIRYQAYIWKDYPHYMFADELVVL</sequence>
<feature type="domain" description="F5/8 type C" evidence="1">
    <location>
        <begin position="97"/>
        <end position="204"/>
    </location>
</feature>
<dbReference type="Pfam" id="PF00754">
    <property type="entry name" value="F5_F8_type_C"/>
    <property type="match status" value="1"/>
</dbReference>
<proteinExistence type="predicted"/>
<dbReference type="RefSeq" id="XP_001320351.1">
    <property type="nucleotide sequence ID" value="XM_001320316.1"/>
</dbReference>
<evidence type="ECO:0000313" key="3">
    <source>
        <dbReference type="Proteomes" id="UP000001542"/>
    </source>
</evidence>
<evidence type="ECO:0000313" key="2">
    <source>
        <dbReference type="EMBL" id="EAY08128.1"/>
    </source>
</evidence>
<dbReference type="SUPFAM" id="SSF49785">
    <property type="entry name" value="Galactose-binding domain-like"/>
    <property type="match status" value="1"/>
</dbReference>
<dbReference type="InterPro" id="IPR008979">
    <property type="entry name" value="Galactose-bd-like_sf"/>
</dbReference>
<reference evidence="2" key="1">
    <citation type="submission" date="2006-10" db="EMBL/GenBank/DDBJ databases">
        <authorList>
            <person name="Amadeo P."/>
            <person name="Zhao Q."/>
            <person name="Wortman J."/>
            <person name="Fraser-Liggett C."/>
            <person name="Carlton J."/>
        </authorList>
    </citation>
    <scope>NUCLEOTIDE SEQUENCE</scope>
    <source>
        <strain evidence="2">G3</strain>
    </source>
</reference>
<dbReference type="Proteomes" id="UP000001542">
    <property type="component" value="Unassembled WGS sequence"/>
</dbReference>
<dbReference type="InParanoid" id="A2EGP0"/>
<accession>A2EGP0</accession>
<organism evidence="2 3">
    <name type="scientific">Trichomonas vaginalis (strain ATCC PRA-98 / G3)</name>
    <dbReference type="NCBI Taxonomy" id="412133"/>
    <lineage>
        <taxon>Eukaryota</taxon>
        <taxon>Metamonada</taxon>
        <taxon>Parabasalia</taxon>
        <taxon>Trichomonadida</taxon>
        <taxon>Trichomonadidae</taxon>
        <taxon>Trichomonas</taxon>
    </lineage>
</organism>